<dbReference type="EMBL" id="JAFEKC020000014">
    <property type="protein sequence ID" value="KAK0510886.1"/>
    <property type="molecule type" value="Genomic_DNA"/>
</dbReference>
<evidence type="ECO:0000313" key="2">
    <source>
        <dbReference type="EMBL" id="KAK0510886.1"/>
    </source>
</evidence>
<reference evidence="2" key="1">
    <citation type="submission" date="2023-03" db="EMBL/GenBank/DDBJ databases">
        <title>Complete genome of Cladonia borealis.</title>
        <authorList>
            <person name="Park H."/>
        </authorList>
    </citation>
    <scope>NUCLEOTIDE SEQUENCE</scope>
    <source>
        <strain evidence="2">ANT050790</strain>
    </source>
</reference>
<sequence length="526" mass="58798">MGGSKTKYPHKSCAKWRFFEGRGWHDIQYNYHNQLYKEMKRFGRAAITTLYNAQTKHTRKAWCEPEVQLQTEEALHRLLNMHPDRVCRRLLAESDMILLKHITYHAQKEFREHRCEHFESGKYIDGEWIPEVYAEVVEGSIRTLDLADEKADSIDHANGDGLDDAPDFNTASPNASSPSPHSPLLDSSSNIEGVNTIGDLELIQRHYTSQDSDVLPQSLNHAVIEPNLKTTVNRYDSQFQMGTSVVVGVPLPDTHRVDQNPNTTDSFVSPSSRNDTHWNAFVDSKTSDPVEDIDTILRDAAAANTQPTVQAPHTIPLHDTFLNWNHGFDADILAPSENVNIVRDSWTAPLNAQPAMQIPDMNPLNNASMDAVSWWGSVDFDSLPGGNTARNEHANVSAVPMPYYLLSANANAHDIGGYYPVGRGISTSPNGSGNAASYLPLGTLFDREGNVAWDPHIWTAIDWTTMDRRLPDPNTPRAGYQDYNIGLSPADFNHPHNTYQPSTFPTQSPRRSPLTLPPPLFPPPRP</sequence>
<feature type="region of interest" description="Disordered" evidence="1">
    <location>
        <begin position="472"/>
        <end position="526"/>
    </location>
</feature>
<keyword evidence="3" id="KW-1185">Reference proteome</keyword>
<feature type="compositionally biased region" description="Pro residues" evidence="1">
    <location>
        <begin position="515"/>
        <end position="526"/>
    </location>
</feature>
<proteinExistence type="predicted"/>
<organism evidence="2 3">
    <name type="scientific">Cladonia borealis</name>
    <dbReference type="NCBI Taxonomy" id="184061"/>
    <lineage>
        <taxon>Eukaryota</taxon>
        <taxon>Fungi</taxon>
        <taxon>Dikarya</taxon>
        <taxon>Ascomycota</taxon>
        <taxon>Pezizomycotina</taxon>
        <taxon>Lecanoromycetes</taxon>
        <taxon>OSLEUM clade</taxon>
        <taxon>Lecanoromycetidae</taxon>
        <taxon>Lecanorales</taxon>
        <taxon>Lecanorineae</taxon>
        <taxon>Cladoniaceae</taxon>
        <taxon>Cladonia</taxon>
    </lineage>
</organism>
<comment type="caution">
    <text evidence="2">The sequence shown here is derived from an EMBL/GenBank/DDBJ whole genome shotgun (WGS) entry which is preliminary data.</text>
</comment>
<gene>
    <name evidence="2" type="ORF">JMJ35_006438</name>
</gene>
<protein>
    <submittedName>
        <fullName evidence="2">Uncharacterized protein</fullName>
    </submittedName>
</protein>
<feature type="region of interest" description="Disordered" evidence="1">
    <location>
        <begin position="154"/>
        <end position="190"/>
    </location>
</feature>
<evidence type="ECO:0000256" key="1">
    <source>
        <dbReference type="SAM" id="MobiDB-lite"/>
    </source>
</evidence>
<name>A0AA39QYP9_9LECA</name>
<feature type="compositionally biased region" description="Polar residues" evidence="1">
    <location>
        <begin position="495"/>
        <end position="508"/>
    </location>
</feature>
<feature type="compositionally biased region" description="Low complexity" evidence="1">
    <location>
        <begin position="171"/>
        <end position="190"/>
    </location>
</feature>
<dbReference type="AlphaFoldDB" id="A0AA39QYP9"/>
<dbReference type="Proteomes" id="UP001166286">
    <property type="component" value="Unassembled WGS sequence"/>
</dbReference>
<accession>A0AA39QYP9</accession>
<evidence type="ECO:0000313" key="3">
    <source>
        <dbReference type="Proteomes" id="UP001166286"/>
    </source>
</evidence>